<evidence type="ECO:0000259" key="2">
    <source>
        <dbReference type="Pfam" id="PF16117"/>
    </source>
</evidence>
<sequence length="547" mass="62076">MSALKVFEAAPDATGFDNSQPVSLHNMIPAPYDSPALISRQQRLYDQNAMVFIITRNKNDNTVCYRAKFSSPGVFDKEQPIEAYWMDFVKYKDPEMSEEKCRSDLIWIEKKMAYGISATPTSTPNRLKLHLVALPSRDVFLTVDKDGRPRAETQYKGKTVYLLRIYVEAKENLIGVPTVKWVNVHCLDPETGREFHIRLCIRVESAAEIVMVDSRAPRYYEGYCFLSMIMEGDAGRVNDDRPKTGPLLDSPSGMTTRSSSPAMPRAGYRVVEVSGRPFAIEMSWLRPYEASKLYRTLAEQEGGVAEIVSDTVLFGIVVEWLRTGVVELPPEVREEDVEAEFDFLGLPYPSSTSVCRETLDLETMRYALKDMVHRAVDDADDYCKENHEVDSELVVLVIVREVVERAVTTSHWVGISMADLPKRLWEVLHSVTREASEVIADRISDTLSSVYGLKIKSVKLDFRPFEEDPGASTQCDCCGCEVGRDSNWSENMSGGDVEAERSRDRCDRRTIEANQRDRFNAPPFEETMDWCYACLHKFYPAVSIELC</sequence>
<comment type="caution">
    <text evidence="3">The sequence shown here is derived from an EMBL/GenBank/DDBJ whole genome shotgun (WGS) entry which is preliminary data.</text>
</comment>
<name>A0A7J6MTF0_PEROL</name>
<feature type="domain" description="DUF4833" evidence="2">
    <location>
        <begin position="52"/>
        <end position="196"/>
    </location>
</feature>
<gene>
    <name evidence="3" type="ORF">FOL46_003616</name>
</gene>
<proteinExistence type="predicted"/>
<dbReference type="InterPro" id="IPR032269">
    <property type="entry name" value="DUF4833"/>
</dbReference>
<evidence type="ECO:0000313" key="3">
    <source>
        <dbReference type="EMBL" id="KAF4674875.1"/>
    </source>
</evidence>
<reference evidence="3 4" key="1">
    <citation type="submission" date="2020-04" db="EMBL/GenBank/DDBJ databases">
        <title>Perkinsus olseni comparative genomics.</title>
        <authorList>
            <person name="Bogema D.R."/>
        </authorList>
    </citation>
    <scope>NUCLEOTIDE SEQUENCE [LARGE SCALE GENOMIC DNA]</scope>
    <source>
        <strain evidence="3">ATCC PRA-31</strain>
    </source>
</reference>
<dbReference type="Proteomes" id="UP000572268">
    <property type="component" value="Unassembled WGS sequence"/>
</dbReference>
<evidence type="ECO:0000313" key="4">
    <source>
        <dbReference type="Proteomes" id="UP000572268"/>
    </source>
</evidence>
<feature type="region of interest" description="Disordered" evidence="1">
    <location>
        <begin position="240"/>
        <end position="261"/>
    </location>
</feature>
<dbReference type="EMBL" id="JABANN010000023">
    <property type="protein sequence ID" value="KAF4674875.1"/>
    <property type="molecule type" value="Genomic_DNA"/>
</dbReference>
<dbReference type="InterPro" id="IPR011333">
    <property type="entry name" value="SKP1/BTB/POZ_sf"/>
</dbReference>
<protein>
    <recommendedName>
        <fullName evidence="2">DUF4833 domain-containing protein</fullName>
    </recommendedName>
</protein>
<dbReference type="AlphaFoldDB" id="A0A7J6MTF0"/>
<organism evidence="3 4">
    <name type="scientific">Perkinsus olseni</name>
    <name type="common">Perkinsus atlanticus</name>
    <dbReference type="NCBI Taxonomy" id="32597"/>
    <lineage>
        <taxon>Eukaryota</taxon>
        <taxon>Sar</taxon>
        <taxon>Alveolata</taxon>
        <taxon>Perkinsozoa</taxon>
        <taxon>Perkinsea</taxon>
        <taxon>Perkinsida</taxon>
        <taxon>Perkinsidae</taxon>
        <taxon>Perkinsus</taxon>
    </lineage>
</organism>
<dbReference type="Pfam" id="PF16117">
    <property type="entry name" value="DUF4833"/>
    <property type="match status" value="1"/>
</dbReference>
<evidence type="ECO:0000256" key="1">
    <source>
        <dbReference type="SAM" id="MobiDB-lite"/>
    </source>
</evidence>
<dbReference type="SUPFAM" id="SSF54695">
    <property type="entry name" value="POZ domain"/>
    <property type="match status" value="1"/>
</dbReference>
<dbReference type="Gene3D" id="3.30.710.10">
    <property type="entry name" value="Potassium Channel Kv1.1, Chain A"/>
    <property type="match status" value="1"/>
</dbReference>
<feature type="compositionally biased region" description="Polar residues" evidence="1">
    <location>
        <begin position="252"/>
        <end position="261"/>
    </location>
</feature>
<accession>A0A7J6MTF0</accession>